<dbReference type="Pfam" id="PF13561">
    <property type="entry name" value="adh_short_C2"/>
    <property type="match status" value="1"/>
</dbReference>
<dbReference type="InterPro" id="IPR002347">
    <property type="entry name" value="SDR_fam"/>
</dbReference>
<evidence type="ECO:0000256" key="2">
    <source>
        <dbReference type="ARBA" id="ARBA00023002"/>
    </source>
</evidence>
<dbReference type="RefSeq" id="WP_111360178.1">
    <property type="nucleotide sequence ID" value="NZ_NHSK01000190.1"/>
</dbReference>
<name>A0A327JX05_9BRAD</name>
<dbReference type="InterPro" id="IPR020904">
    <property type="entry name" value="Sc_DH/Rdtase_CS"/>
</dbReference>
<dbReference type="PANTHER" id="PTHR43477:SF1">
    <property type="entry name" value="DIHYDROANTICAPSIN 7-DEHYDROGENASE"/>
    <property type="match status" value="1"/>
</dbReference>
<evidence type="ECO:0000313" key="3">
    <source>
        <dbReference type="EMBL" id="RAI30591.1"/>
    </source>
</evidence>
<dbReference type="PANTHER" id="PTHR43477">
    <property type="entry name" value="DIHYDROANTICAPSIN 7-DEHYDROGENASE"/>
    <property type="match status" value="1"/>
</dbReference>
<dbReference type="InterPro" id="IPR036291">
    <property type="entry name" value="NAD(P)-bd_dom_sf"/>
</dbReference>
<gene>
    <name evidence="3" type="ORF">CH338_27380</name>
</gene>
<dbReference type="NCBIfam" id="NF005559">
    <property type="entry name" value="PRK07231.1"/>
    <property type="match status" value="1"/>
</dbReference>
<organism evidence="3 4">
    <name type="scientific">Rhodoplanes elegans</name>
    <dbReference type="NCBI Taxonomy" id="29408"/>
    <lineage>
        <taxon>Bacteria</taxon>
        <taxon>Pseudomonadati</taxon>
        <taxon>Pseudomonadota</taxon>
        <taxon>Alphaproteobacteria</taxon>
        <taxon>Hyphomicrobiales</taxon>
        <taxon>Nitrobacteraceae</taxon>
        <taxon>Rhodoplanes</taxon>
    </lineage>
</organism>
<comment type="caution">
    <text evidence="3">The sequence shown here is derived from an EMBL/GenBank/DDBJ whole genome shotgun (WGS) entry which is preliminary data.</text>
</comment>
<dbReference type="GO" id="GO:0016491">
    <property type="term" value="F:oxidoreductase activity"/>
    <property type="evidence" value="ECO:0007669"/>
    <property type="project" value="UniProtKB-KW"/>
</dbReference>
<dbReference type="FunFam" id="3.40.50.720:FF:000084">
    <property type="entry name" value="Short-chain dehydrogenase reductase"/>
    <property type="match status" value="1"/>
</dbReference>
<protein>
    <recommendedName>
        <fullName evidence="5">Short-chain dehydrogenase</fullName>
    </recommendedName>
</protein>
<accession>A0A327JX05</accession>
<dbReference type="AlphaFoldDB" id="A0A327JX05"/>
<dbReference type="OrthoDB" id="7930933at2"/>
<reference evidence="3 4" key="1">
    <citation type="submission" date="2017-07" db="EMBL/GenBank/DDBJ databases">
        <title>Draft Genome Sequences of Select Purple Nonsulfur Bacteria.</title>
        <authorList>
            <person name="Lasarre B."/>
            <person name="Mckinlay J.B."/>
        </authorList>
    </citation>
    <scope>NUCLEOTIDE SEQUENCE [LARGE SCALE GENOMIC DNA]</scope>
    <source>
        <strain evidence="3 4">DSM 11907</strain>
    </source>
</reference>
<comment type="similarity">
    <text evidence="1">Belongs to the short-chain dehydrogenases/reductases (SDR) family.</text>
</comment>
<dbReference type="InterPro" id="IPR051122">
    <property type="entry name" value="SDR_DHRS6-like"/>
</dbReference>
<dbReference type="SUPFAM" id="SSF51735">
    <property type="entry name" value="NAD(P)-binding Rossmann-fold domains"/>
    <property type="match status" value="1"/>
</dbReference>
<dbReference type="PRINTS" id="PR00081">
    <property type="entry name" value="GDHRDH"/>
</dbReference>
<evidence type="ECO:0000256" key="1">
    <source>
        <dbReference type="ARBA" id="ARBA00006484"/>
    </source>
</evidence>
<dbReference type="PROSITE" id="PS00061">
    <property type="entry name" value="ADH_SHORT"/>
    <property type="match status" value="1"/>
</dbReference>
<evidence type="ECO:0000313" key="4">
    <source>
        <dbReference type="Proteomes" id="UP000248863"/>
    </source>
</evidence>
<dbReference type="Proteomes" id="UP000248863">
    <property type="component" value="Unassembled WGS sequence"/>
</dbReference>
<dbReference type="CDD" id="cd05233">
    <property type="entry name" value="SDR_c"/>
    <property type="match status" value="1"/>
</dbReference>
<evidence type="ECO:0008006" key="5">
    <source>
        <dbReference type="Google" id="ProtNLM"/>
    </source>
</evidence>
<sequence length="250" mass="25345">MARLQGKVAVVTGAGAGIGAAICRAFAAEGAAVVAVDIAPGPLEGLVADVTGAGGRIAGLVADVAEEATAEAAVARAVSEFGGLHVLVSNAVLDLPLAPLTTLSLADWRRTFAVNLDASFLLSKHAIPVMERGGGGSIVLVASQQARVARPGRPWYCAAKGALVQLAKAMAVDHADQNIRVNTLSPGPIETGRYLKNFATLEAARASHHTLLGRLGRADEIAGGAVFLASDESSFMTGSDLLIDGGYTAV</sequence>
<keyword evidence="4" id="KW-1185">Reference proteome</keyword>
<dbReference type="Gene3D" id="3.40.50.720">
    <property type="entry name" value="NAD(P)-binding Rossmann-like Domain"/>
    <property type="match status" value="1"/>
</dbReference>
<keyword evidence="2" id="KW-0560">Oxidoreductase</keyword>
<dbReference type="EMBL" id="NPEU01000596">
    <property type="protein sequence ID" value="RAI30591.1"/>
    <property type="molecule type" value="Genomic_DNA"/>
</dbReference>
<proteinExistence type="inferred from homology"/>